<dbReference type="Pfam" id="PF03466">
    <property type="entry name" value="LysR_substrate"/>
    <property type="match status" value="1"/>
</dbReference>
<dbReference type="InterPro" id="IPR005119">
    <property type="entry name" value="LysR_subst-bd"/>
</dbReference>
<proteinExistence type="inferred from homology"/>
<protein>
    <submittedName>
        <fullName evidence="6">LysR family transcriptional regulator</fullName>
    </submittedName>
</protein>
<keyword evidence="6" id="KW-0614">Plasmid</keyword>
<dbReference type="Proteomes" id="UP000179860">
    <property type="component" value="Plasmid pl2WSM5005"/>
</dbReference>
<organism evidence="6 7">
    <name type="scientific">Paraburkholderia sprentiae WSM5005</name>
    <dbReference type="NCBI Taxonomy" id="754502"/>
    <lineage>
        <taxon>Bacteria</taxon>
        <taxon>Pseudomonadati</taxon>
        <taxon>Pseudomonadota</taxon>
        <taxon>Betaproteobacteria</taxon>
        <taxon>Burkholderiales</taxon>
        <taxon>Burkholderiaceae</taxon>
        <taxon>Paraburkholderia</taxon>
    </lineage>
</organism>
<keyword evidence="2" id="KW-0805">Transcription regulation</keyword>
<evidence type="ECO:0000313" key="7">
    <source>
        <dbReference type="Proteomes" id="UP000179860"/>
    </source>
</evidence>
<evidence type="ECO:0000259" key="5">
    <source>
        <dbReference type="PROSITE" id="PS50931"/>
    </source>
</evidence>
<dbReference type="Pfam" id="PF00126">
    <property type="entry name" value="HTH_1"/>
    <property type="match status" value="1"/>
</dbReference>
<sequence length="315" mass="35104">MSQQDRLLNLSEKDILLLKIFESVVRAGGYTAAEACLNKSKSAISIHISTLEARLGKTLCHRGRAGFSLTPEGEQIYTICQDLFSDLNGYRERLNHVSSLVGGVLRVALDDTIYGHFPVLENVFDKINNGATTKFLEVYFTSPERVLKMLAGGEADIGIGAVPREIPETKAYFLYEDSLALYCGAKHPLFHKNEDEITDSELAKCEGVDFWAYQDPEFEAAMNSFSVTARSGQAMARLLLVLSGKWVSLLPRDFAAEWVATGRLREIRRVKISSKQKYYAVVRSEIASNTLCKQMVHELKRAFVTDVQCCVLASS</sequence>
<dbReference type="AlphaFoldDB" id="A0A1I9YWB7"/>
<dbReference type="RefSeq" id="WP_082194424.1">
    <property type="nucleotide sequence ID" value="NZ_CP017565.2"/>
</dbReference>
<evidence type="ECO:0000256" key="3">
    <source>
        <dbReference type="ARBA" id="ARBA00023125"/>
    </source>
</evidence>
<dbReference type="KEGG" id="pspw:BJG93_33715"/>
<dbReference type="OrthoDB" id="8587655at2"/>
<dbReference type="SUPFAM" id="SSF53850">
    <property type="entry name" value="Periplasmic binding protein-like II"/>
    <property type="match status" value="1"/>
</dbReference>
<dbReference type="InterPro" id="IPR036390">
    <property type="entry name" value="WH_DNA-bd_sf"/>
</dbReference>
<dbReference type="InterPro" id="IPR000847">
    <property type="entry name" value="LysR_HTH_N"/>
</dbReference>
<dbReference type="PANTHER" id="PTHR30126">
    <property type="entry name" value="HTH-TYPE TRANSCRIPTIONAL REGULATOR"/>
    <property type="match status" value="1"/>
</dbReference>
<keyword evidence="4" id="KW-0804">Transcription</keyword>
<feature type="domain" description="HTH lysR-type" evidence="5">
    <location>
        <begin position="15"/>
        <end position="70"/>
    </location>
</feature>
<geneLocation type="plasmid" evidence="6 7">
    <name>pl2WSM5005</name>
</geneLocation>
<name>A0A1I9YWB7_9BURK</name>
<accession>A0A1I9YWB7</accession>
<gene>
    <name evidence="6" type="ORF">BJG93_33715</name>
</gene>
<dbReference type="SUPFAM" id="SSF46785">
    <property type="entry name" value="Winged helix' DNA-binding domain"/>
    <property type="match status" value="1"/>
</dbReference>
<dbReference type="Gene3D" id="3.40.190.290">
    <property type="match status" value="1"/>
</dbReference>
<dbReference type="PANTHER" id="PTHR30126:SF98">
    <property type="entry name" value="HTH-TYPE TRANSCRIPTIONAL ACTIVATOR BAUR"/>
    <property type="match status" value="1"/>
</dbReference>
<evidence type="ECO:0000256" key="1">
    <source>
        <dbReference type="ARBA" id="ARBA00009437"/>
    </source>
</evidence>
<comment type="similarity">
    <text evidence="1">Belongs to the LysR transcriptional regulatory family.</text>
</comment>
<reference evidence="6" key="1">
    <citation type="submission" date="2016-09" db="EMBL/GenBank/DDBJ databases">
        <title>The Complete Genome of Burkholderia sprentiae wsm5005.</title>
        <authorList>
            <person name="De Meyer S."/>
            <person name="Wang P."/>
            <person name="Terpolilli J."/>
        </authorList>
    </citation>
    <scope>NUCLEOTIDE SEQUENCE [LARGE SCALE GENOMIC DNA]</scope>
    <source>
        <strain evidence="6">WSM5005</strain>
        <plasmid evidence="6">pl2WSM5005</plasmid>
    </source>
</reference>
<reference evidence="6" key="2">
    <citation type="submission" date="2021-06" db="EMBL/GenBank/DDBJ databases">
        <authorList>
            <person name="Rogers T.H."/>
            <person name="Ramsay J.P."/>
            <person name="Wang P."/>
            <person name="Terpolilli J."/>
        </authorList>
    </citation>
    <scope>NUCLEOTIDE SEQUENCE</scope>
    <source>
        <strain evidence="6">WSM5005</strain>
        <plasmid evidence="6">pl2WSM5005</plasmid>
    </source>
</reference>
<dbReference type="PROSITE" id="PS50931">
    <property type="entry name" value="HTH_LYSR"/>
    <property type="match status" value="1"/>
</dbReference>
<evidence type="ECO:0000256" key="2">
    <source>
        <dbReference type="ARBA" id="ARBA00023015"/>
    </source>
</evidence>
<evidence type="ECO:0000313" key="6">
    <source>
        <dbReference type="EMBL" id="APA90520.2"/>
    </source>
</evidence>
<dbReference type="CDD" id="cd05466">
    <property type="entry name" value="PBP2_LTTR_substrate"/>
    <property type="match status" value="1"/>
</dbReference>
<evidence type="ECO:0000256" key="4">
    <source>
        <dbReference type="ARBA" id="ARBA00023163"/>
    </source>
</evidence>
<keyword evidence="3" id="KW-0238">DNA-binding</keyword>
<dbReference type="EMBL" id="CP017565">
    <property type="protein sequence ID" value="APA90520.2"/>
    <property type="molecule type" value="Genomic_DNA"/>
</dbReference>
<dbReference type="Gene3D" id="1.10.10.10">
    <property type="entry name" value="Winged helix-like DNA-binding domain superfamily/Winged helix DNA-binding domain"/>
    <property type="match status" value="1"/>
</dbReference>
<keyword evidence="7" id="KW-1185">Reference proteome</keyword>
<dbReference type="GO" id="GO:0003700">
    <property type="term" value="F:DNA-binding transcription factor activity"/>
    <property type="evidence" value="ECO:0007669"/>
    <property type="project" value="InterPro"/>
</dbReference>
<dbReference type="InterPro" id="IPR036388">
    <property type="entry name" value="WH-like_DNA-bd_sf"/>
</dbReference>
<dbReference type="GO" id="GO:0000976">
    <property type="term" value="F:transcription cis-regulatory region binding"/>
    <property type="evidence" value="ECO:0007669"/>
    <property type="project" value="TreeGrafter"/>
</dbReference>